<feature type="domain" description="DUF6593" evidence="1">
    <location>
        <begin position="10"/>
        <end position="185"/>
    </location>
</feature>
<name>A0A067P1H5_PLEO1</name>
<dbReference type="Proteomes" id="UP000027073">
    <property type="component" value="Unassembled WGS sequence"/>
</dbReference>
<evidence type="ECO:0000259" key="1">
    <source>
        <dbReference type="Pfam" id="PF20236"/>
    </source>
</evidence>
<dbReference type="EMBL" id="KL198004">
    <property type="protein sequence ID" value="KDQ34178.1"/>
    <property type="molecule type" value="Genomic_DNA"/>
</dbReference>
<accession>A0A067P1H5</accession>
<dbReference type="VEuPathDB" id="FungiDB:PLEOSDRAFT_1052927"/>
<evidence type="ECO:0000313" key="2">
    <source>
        <dbReference type="EMBL" id="KDQ34178.1"/>
    </source>
</evidence>
<dbReference type="InterPro" id="IPR046528">
    <property type="entry name" value="DUF6593"/>
</dbReference>
<dbReference type="Pfam" id="PF20236">
    <property type="entry name" value="DUF6593"/>
    <property type="match status" value="1"/>
</dbReference>
<dbReference type="AlphaFoldDB" id="A0A067P1H5"/>
<dbReference type="HOGENOM" id="CLU_084280_4_1_1"/>
<dbReference type="OrthoDB" id="3360976at2759"/>
<proteinExistence type="predicted"/>
<evidence type="ECO:0000313" key="3">
    <source>
        <dbReference type="Proteomes" id="UP000027073"/>
    </source>
</evidence>
<organism evidence="2 3">
    <name type="scientific">Pleurotus ostreatus (strain PC15)</name>
    <name type="common">Oyster mushroom</name>
    <dbReference type="NCBI Taxonomy" id="1137138"/>
    <lineage>
        <taxon>Eukaryota</taxon>
        <taxon>Fungi</taxon>
        <taxon>Dikarya</taxon>
        <taxon>Basidiomycota</taxon>
        <taxon>Agaricomycotina</taxon>
        <taxon>Agaricomycetes</taxon>
        <taxon>Agaricomycetidae</taxon>
        <taxon>Agaricales</taxon>
        <taxon>Pleurotineae</taxon>
        <taxon>Pleurotaceae</taxon>
        <taxon>Pleurotus</taxon>
    </lineage>
</organism>
<gene>
    <name evidence="2" type="ORF">PLEOSDRAFT_1052927</name>
</gene>
<reference evidence="3" key="1">
    <citation type="journal article" date="2014" name="Proc. Natl. Acad. Sci. U.S.A.">
        <title>Extensive sampling of basidiomycete genomes demonstrates inadequacy of the white-rot/brown-rot paradigm for wood decay fungi.</title>
        <authorList>
            <person name="Riley R."/>
            <person name="Salamov A.A."/>
            <person name="Brown D.W."/>
            <person name="Nagy L.G."/>
            <person name="Floudas D."/>
            <person name="Held B.W."/>
            <person name="Levasseur A."/>
            <person name="Lombard V."/>
            <person name="Morin E."/>
            <person name="Otillar R."/>
            <person name="Lindquist E.A."/>
            <person name="Sun H."/>
            <person name="LaButti K.M."/>
            <person name="Schmutz J."/>
            <person name="Jabbour D."/>
            <person name="Luo H."/>
            <person name="Baker S.E."/>
            <person name="Pisabarro A.G."/>
            <person name="Walton J.D."/>
            <person name="Blanchette R.A."/>
            <person name="Henrissat B."/>
            <person name="Martin F."/>
            <person name="Cullen D."/>
            <person name="Hibbett D.S."/>
            <person name="Grigoriev I.V."/>
        </authorList>
    </citation>
    <scope>NUCLEOTIDE SEQUENCE [LARGE SCALE GENOMIC DNA]</scope>
    <source>
        <strain evidence="3">PC15</strain>
    </source>
</reference>
<dbReference type="InParanoid" id="A0A067P1H5"/>
<sequence>MQFYITNSIPLNATFTDEDGQATYKTQTPFKFFADKTTTVSRVLHTNNVASDDISRKGGDNQGQLVKLAEIEWKNDVSLSRFKYREKDVVIGEFFYKGKQGWRGKYRTFTAPDGRSYRWTMGFNYPELHTNDEHRRPIARFHRRRLSIPGICKGRAPHLEILPDGEHIADAIVMTFVYVEKRRRDCEKARSAGD</sequence>
<protein>
    <recommendedName>
        <fullName evidence="1">DUF6593 domain-containing protein</fullName>
    </recommendedName>
</protein>